<organism evidence="2 3">
    <name type="scientific">Bacillus thuringiensis T01-328</name>
    <dbReference type="NCBI Taxonomy" id="1324966"/>
    <lineage>
        <taxon>Bacteria</taxon>
        <taxon>Bacillati</taxon>
        <taxon>Bacillota</taxon>
        <taxon>Bacilli</taxon>
        <taxon>Bacillales</taxon>
        <taxon>Bacillaceae</taxon>
        <taxon>Bacillus</taxon>
        <taxon>Bacillus cereus group</taxon>
    </lineage>
</organism>
<dbReference type="Proteomes" id="UP000013487">
    <property type="component" value="Unassembled WGS sequence"/>
</dbReference>
<gene>
    <name evidence="2" type="ORF">BTCBT_002863</name>
</gene>
<feature type="region of interest" description="Disordered" evidence="1">
    <location>
        <begin position="29"/>
        <end position="52"/>
    </location>
</feature>
<evidence type="ECO:0000313" key="2">
    <source>
        <dbReference type="EMBL" id="ERI01308.1"/>
    </source>
</evidence>
<comment type="caution">
    <text evidence="2">The sequence shown here is derived from an EMBL/GenBank/DDBJ whole genome shotgun (WGS) entry which is preliminary data.</text>
</comment>
<sequence>MEFKKVIDYVEKHKASHFRDILKKNIEITNKKGNENEGGLYGDNKNQRHNEA</sequence>
<protein>
    <submittedName>
        <fullName evidence="2">Uncharacterized protein</fullName>
    </submittedName>
</protein>
<dbReference type="EMBL" id="ARXZ02000004">
    <property type="protein sequence ID" value="ERI01308.1"/>
    <property type="molecule type" value="Genomic_DNA"/>
</dbReference>
<evidence type="ECO:0000313" key="3">
    <source>
        <dbReference type="Proteomes" id="UP000013487"/>
    </source>
</evidence>
<reference evidence="2 3" key="1">
    <citation type="journal article" date="2013" name="Genome Announc.">
        <title>Draft Genome Sequence of Bacillus thuringiensis var. thuringiensis Strain T01-328, a Brazilian Isolate That Produces a Soluble Pesticide Protein, Cry1Ia.</title>
        <authorList>
            <person name="Varani A.M."/>
            <person name="Lemos M.V."/>
            <person name="Fernandes C.C."/>
            <person name="Lemos E.G."/>
            <person name="Alves E.C."/>
            <person name="Desiderio J.A."/>
        </authorList>
    </citation>
    <scope>NUCLEOTIDE SEQUENCE [LARGE SCALE GENOMIC DNA]</scope>
    <source>
        <strain evidence="2 3">T01-328</strain>
    </source>
</reference>
<dbReference type="AlphaFoldDB" id="A0AAN4HKJ0"/>
<name>A0AAN4HKJ0_BACTU</name>
<proteinExistence type="predicted"/>
<accession>A0AAN4HKJ0</accession>
<dbReference type="RefSeq" id="WP_000394605.1">
    <property type="nucleotide sequence ID" value="NZ_ARXZ02000004.1"/>
</dbReference>
<evidence type="ECO:0000256" key="1">
    <source>
        <dbReference type="SAM" id="MobiDB-lite"/>
    </source>
</evidence>